<reference evidence="5" key="1">
    <citation type="submission" date="2023-03" db="EMBL/GenBank/DDBJ databases">
        <title>Selenobaculum gbiensis gen. nov. sp. nov., a new bacterium isolated from the gut microbiota of IBD patient.</title>
        <authorList>
            <person name="Yeo S."/>
            <person name="Park H."/>
            <person name="Huh C.S."/>
        </authorList>
    </citation>
    <scope>NUCLEOTIDE SEQUENCE</scope>
    <source>
        <strain evidence="5">ICN-92133</strain>
    </source>
</reference>
<evidence type="ECO:0000259" key="4">
    <source>
        <dbReference type="Pfam" id="PF01321"/>
    </source>
</evidence>
<dbReference type="InterPro" id="IPR001714">
    <property type="entry name" value="Pept_M24_MAP"/>
</dbReference>
<dbReference type="CDD" id="cd01092">
    <property type="entry name" value="APP-like"/>
    <property type="match status" value="1"/>
</dbReference>
<dbReference type="AlphaFoldDB" id="A0A9Y2AJR1"/>
<dbReference type="InterPro" id="IPR036005">
    <property type="entry name" value="Creatinase/aminopeptidase-like"/>
</dbReference>
<dbReference type="PANTHER" id="PTHR46112:SF3">
    <property type="entry name" value="AMINOPEPTIDASE YPDF"/>
    <property type="match status" value="1"/>
</dbReference>
<accession>A0A9Y2AJR1</accession>
<keyword evidence="5" id="KW-0031">Aminopeptidase</keyword>
<evidence type="ECO:0000259" key="3">
    <source>
        <dbReference type="Pfam" id="PF00557"/>
    </source>
</evidence>
<protein>
    <submittedName>
        <fullName evidence="5">Aminopeptidase P family protein</fullName>
    </submittedName>
</protein>
<evidence type="ECO:0000256" key="1">
    <source>
        <dbReference type="ARBA" id="ARBA00022723"/>
    </source>
</evidence>
<organism evidence="5 6">
    <name type="scientific">Selenobaculum gibii</name>
    <dbReference type="NCBI Taxonomy" id="3054208"/>
    <lineage>
        <taxon>Bacteria</taxon>
        <taxon>Bacillati</taxon>
        <taxon>Bacillota</taxon>
        <taxon>Negativicutes</taxon>
        <taxon>Selenomonadales</taxon>
        <taxon>Selenomonadaceae</taxon>
        <taxon>Selenobaculum</taxon>
    </lineage>
</organism>
<dbReference type="SUPFAM" id="SSF53092">
    <property type="entry name" value="Creatinase/prolidase N-terminal domain"/>
    <property type="match status" value="1"/>
</dbReference>
<dbReference type="RefSeq" id="WP_147670746.1">
    <property type="nucleotide sequence ID" value="NZ_CP120678.1"/>
</dbReference>
<dbReference type="InterPro" id="IPR029149">
    <property type="entry name" value="Creatin/AminoP/Spt16_N"/>
</dbReference>
<keyword evidence="5" id="KW-0645">Protease</keyword>
<dbReference type="InterPro" id="IPR000994">
    <property type="entry name" value="Pept_M24"/>
</dbReference>
<sequence length="358" mass="39698">MNARLSNLRDFLFKENLDAIVINKPENRRYFSGFTGTSGILLISAKTSDLITDFRYVEQATKQATKQATCFKIIEHKQSIIEILAEVIQRNGFAKIGFEGDFFTYNEFAQLAKVTHDIQLKPVELDALRSVKDKLEIDDLKKAVEISDKAFEYILSFIKPGISELEVAVELENYMRKLGSQKPAFDTIVASGIRSSLPHGVASEKKIEDGDFVTMDFGAVFNGYHSDITRTVCVGKATAKQKDIYQLVLDAHLAGEAAISIHKTGKEIDNEVRQIIINAGYGKFFGHGLGHGVGLAIHEFPRLSPLSKCGKLRENMVVTVEPGVYLPNWGGVRIEDTVVVTANGCEVLTKSSKHLIEL</sequence>
<gene>
    <name evidence="5" type="ORF">P3F81_05110</name>
</gene>
<dbReference type="GO" id="GO:0046872">
    <property type="term" value="F:metal ion binding"/>
    <property type="evidence" value="ECO:0007669"/>
    <property type="project" value="UniProtKB-KW"/>
</dbReference>
<dbReference type="InterPro" id="IPR000587">
    <property type="entry name" value="Creatinase_N"/>
</dbReference>
<feature type="domain" description="Peptidase M24" evidence="3">
    <location>
        <begin position="140"/>
        <end position="342"/>
    </location>
</feature>
<dbReference type="PROSITE" id="PS00491">
    <property type="entry name" value="PROLINE_PEPTIDASE"/>
    <property type="match status" value="1"/>
</dbReference>
<dbReference type="Pfam" id="PF01321">
    <property type="entry name" value="Creatinase_N"/>
    <property type="match status" value="1"/>
</dbReference>
<dbReference type="Gene3D" id="3.40.350.10">
    <property type="entry name" value="Creatinase/prolidase N-terminal domain"/>
    <property type="match status" value="1"/>
</dbReference>
<keyword evidence="2" id="KW-0378">Hydrolase</keyword>
<keyword evidence="1" id="KW-0479">Metal-binding</keyword>
<dbReference type="KEGG" id="sgbi:P3F81_05110"/>
<dbReference type="SUPFAM" id="SSF55920">
    <property type="entry name" value="Creatinase/aminopeptidase"/>
    <property type="match status" value="1"/>
</dbReference>
<feature type="domain" description="Creatinase N-terminal" evidence="4">
    <location>
        <begin position="4"/>
        <end position="131"/>
    </location>
</feature>
<dbReference type="Proteomes" id="UP001243623">
    <property type="component" value="Chromosome"/>
</dbReference>
<evidence type="ECO:0000313" key="6">
    <source>
        <dbReference type="Proteomes" id="UP001243623"/>
    </source>
</evidence>
<dbReference type="Pfam" id="PF00557">
    <property type="entry name" value="Peptidase_M24"/>
    <property type="match status" value="1"/>
</dbReference>
<evidence type="ECO:0000256" key="2">
    <source>
        <dbReference type="ARBA" id="ARBA00022801"/>
    </source>
</evidence>
<dbReference type="PANTHER" id="PTHR46112">
    <property type="entry name" value="AMINOPEPTIDASE"/>
    <property type="match status" value="1"/>
</dbReference>
<dbReference type="InterPro" id="IPR001131">
    <property type="entry name" value="Peptidase_M24B_aminopep-P_CS"/>
</dbReference>
<dbReference type="InterPro" id="IPR050659">
    <property type="entry name" value="Peptidase_M24B"/>
</dbReference>
<dbReference type="Gene3D" id="3.90.230.10">
    <property type="entry name" value="Creatinase/methionine aminopeptidase superfamily"/>
    <property type="match status" value="1"/>
</dbReference>
<dbReference type="EMBL" id="CP120678">
    <property type="protein sequence ID" value="WIW71682.1"/>
    <property type="molecule type" value="Genomic_DNA"/>
</dbReference>
<dbReference type="GO" id="GO:0004177">
    <property type="term" value="F:aminopeptidase activity"/>
    <property type="evidence" value="ECO:0007669"/>
    <property type="project" value="UniProtKB-KW"/>
</dbReference>
<proteinExistence type="predicted"/>
<keyword evidence="6" id="KW-1185">Reference proteome</keyword>
<name>A0A9Y2AJR1_9FIRM</name>
<dbReference type="PRINTS" id="PR00599">
    <property type="entry name" value="MAPEPTIDASE"/>
</dbReference>
<evidence type="ECO:0000313" key="5">
    <source>
        <dbReference type="EMBL" id="WIW71682.1"/>
    </source>
</evidence>
<dbReference type="GO" id="GO:0008235">
    <property type="term" value="F:metalloexopeptidase activity"/>
    <property type="evidence" value="ECO:0007669"/>
    <property type="project" value="UniProtKB-ARBA"/>
</dbReference>